<reference evidence="1 2" key="1">
    <citation type="submission" date="2019-09" db="EMBL/GenBank/DDBJ databases">
        <authorList>
            <person name="Criscuolo A."/>
        </authorList>
    </citation>
    <scope>NUCLEOTIDE SEQUENCE [LARGE SCALE GENOMIC DNA]</scope>
    <source>
        <strain evidence="2">3(2)</strain>
    </source>
</reference>
<keyword evidence="2" id="KW-1185">Reference proteome</keyword>
<proteinExistence type="predicted"/>
<dbReference type="AlphaFoldDB" id="A0A5K1IAU5"/>
<evidence type="ECO:0000313" key="2">
    <source>
        <dbReference type="Proteomes" id="UP000326725"/>
    </source>
</evidence>
<gene>
    <name evidence="1" type="ORF">HALO32_03478</name>
</gene>
<accession>A0A5K1IAU5</accession>
<evidence type="ECO:0000313" key="1">
    <source>
        <dbReference type="EMBL" id="VVZ97360.1"/>
    </source>
</evidence>
<sequence length="98" mass="10662">MTTRHQFFRVQLLTTGTTTDITTTDWEEALIKTGRRDAAVLMRCTLPELPGEAGPELPEEAVVAIHLPLGHEAGPCLHVAETAEQALADARQCDEVTP</sequence>
<organism evidence="1 2">
    <name type="scientific">Halomonas lysinitropha</name>
    <dbReference type="NCBI Taxonomy" id="2607506"/>
    <lineage>
        <taxon>Bacteria</taxon>
        <taxon>Pseudomonadati</taxon>
        <taxon>Pseudomonadota</taxon>
        <taxon>Gammaproteobacteria</taxon>
        <taxon>Oceanospirillales</taxon>
        <taxon>Halomonadaceae</taxon>
        <taxon>Halomonas</taxon>
    </lineage>
</organism>
<protein>
    <submittedName>
        <fullName evidence="1">Uncharacterized protein</fullName>
    </submittedName>
</protein>
<dbReference type="RefSeq" id="WP_151445157.1">
    <property type="nucleotide sequence ID" value="NZ_CABVOU010000046.1"/>
</dbReference>
<name>A0A5K1IAU5_9GAMM</name>
<dbReference type="EMBL" id="CABVOU010000046">
    <property type="protein sequence ID" value="VVZ97360.1"/>
    <property type="molecule type" value="Genomic_DNA"/>
</dbReference>
<dbReference type="Proteomes" id="UP000326725">
    <property type="component" value="Unassembled WGS sequence"/>
</dbReference>